<accession>A0A7W9P992</accession>
<gene>
    <name evidence="2" type="ORF">BJY24_000400</name>
</gene>
<feature type="signal peptide" evidence="1">
    <location>
        <begin position="1"/>
        <end position="28"/>
    </location>
</feature>
<dbReference type="SUPFAM" id="SSF55961">
    <property type="entry name" value="Bet v1-like"/>
    <property type="match status" value="1"/>
</dbReference>
<dbReference type="InterPro" id="IPR023393">
    <property type="entry name" value="START-like_dom_sf"/>
</dbReference>
<organism evidence="2 3">
    <name type="scientific">Nocardia transvalensis</name>
    <dbReference type="NCBI Taxonomy" id="37333"/>
    <lineage>
        <taxon>Bacteria</taxon>
        <taxon>Bacillati</taxon>
        <taxon>Actinomycetota</taxon>
        <taxon>Actinomycetes</taxon>
        <taxon>Mycobacteriales</taxon>
        <taxon>Nocardiaceae</taxon>
        <taxon>Nocardia</taxon>
    </lineage>
</organism>
<dbReference type="Gene3D" id="3.30.530.20">
    <property type="match status" value="1"/>
</dbReference>
<sequence length="203" mass="21538">MNVTRRAALLAIALTAGILGGTVTPALADPVTDPAPLTCLGDGTAPDAAVRYRTETVIDAPLSTVWQVQTDVQGWPSWQQPVTSMELLDEGPLRDGSRFRWTTPAPATPTTPASTMVITSTVHQVLDRSCIRWSGPALGEGVRIDNGIHVWNFDEVDGKVRVRTEETWTGAQAEADPALSTGLLGAGLEAWLADLKAAAEARS</sequence>
<protein>
    <submittedName>
        <fullName evidence="2">Putative membrane protein</fullName>
    </submittedName>
</protein>
<feature type="chain" id="PRO_5030735573" evidence="1">
    <location>
        <begin position="29"/>
        <end position="203"/>
    </location>
</feature>
<dbReference type="Pfam" id="PF10604">
    <property type="entry name" value="Polyketide_cyc2"/>
    <property type="match status" value="1"/>
</dbReference>
<comment type="caution">
    <text evidence="2">The sequence shown here is derived from an EMBL/GenBank/DDBJ whole genome shotgun (WGS) entry which is preliminary data.</text>
</comment>
<proteinExistence type="predicted"/>
<evidence type="ECO:0000256" key="1">
    <source>
        <dbReference type="SAM" id="SignalP"/>
    </source>
</evidence>
<reference evidence="2 3" key="1">
    <citation type="submission" date="2020-08" db="EMBL/GenBank/DDBJ databases">
        <title>Sequencing the genomes of 1000 actinobacteria strains.</title>
        <authorList>
            <person name="Klenk H.-P."/>
        </authorList>
    </citation>
    <scope>NUCLEOTIDE SEQUENCE [LARGE SCALE GENOMIC DNA]</scope>
    <source>
        <strain evidence="2 3">DSM 43582</strain>
    </source>
</reference>
<dbReference type="InterPro" id="IPR019587">
    <property type="entry name" value="Polyketide_cyclase/dehydratase"/>
</dbReference>
<keyword evidence="3" id="KW-1185">Reference proteome</keyword>
<dbReference type="Proteomes" id="UP000540412">
    <property type="component" value="Unassembled WGS sequence"/>
</dbReference>
<evidence type="ECO:0000313" key="2">
    <source>
        <dbReference type="EMBL" id="MBB5911533.1"/>
    </source>
</evidence>
<dbReference type="EMBL" id="JACHIT010000001">
    <property type="protein sequence ID" value="MBB5911533.1"/>
    <property type="molecule type" value="Genomic_DNA"/>
</dbReference>
<dbReference type="RefSeq" id="WP_040749530.1">
    <property type="nucleotide sequence ID" value="NZ_JACHIT010000001.1"/>
</dbReference>
<evidence type="ECO:0000313" key="3">
    <source>
        <dbReference type="Proteomes" id="UP000540412"/>
    </source>
</evidence>
<name>A0A7W9P992_9NOCA</name>
<dbReference type="AlphaFoldDB" id="A0A7W9P992"/>
<keyword evidence="1" id="KW-0732">Signal</keyword>